<organism evidence="1 2">
    <name type="scientific">Posidoniimonas corsicana</name>
    <dbReference type="NCBI Taxonomy" id="1938618"/>
    <lineage>
        <taxon>Bacteria</taxon>
        <taxon>Pseudomonadati</taxon>
        <taxon>Planctomycetota</taxon>
        <taxon>Planctomycetia</taxon>
        <taxon>Pirellulales</taxon>
        <taxon>Lacipirellulaceae</taxon>
        <taxon>Posidoniimonas</taxon>
    </lineage>
</organism>
<protein>
    <submittedName>
        <fullName evidence="1">Uncharacterized protein</fullName>
    </submittedName>
</protein>
<gene>
    <name evidence="1" type="ORF">KOR34_01080</name>
</gene>
<dbReference type="EMBL" id="SIHJ01000001">
    <property type="protein sequence ID" value="TWT35220.1"/>
    <property type="molecule type" value="Genomic_DNA"/>
</dbReference>
<sequence length="224" mass="24205">MHAATRETTEEGVVVGRDASSLTLCDAGFVGQREGDHVRYVLVLKDGGCQDVSARLTCLDGCRLPLTGTPLTSEPLPAIARSSIDDTPELRAVEHGLRGGDTRYFSWRIGAPPRRRGVRYFGLGVDLHEGTSAADENPRAAGRPYYYAERVASKLCLGAAPAPITSGFFLTARQAERRLAELARIGTEHGVFSRTPDEVSCDTLSTLLLRMYAGSDLLLLSARL</sequence>
<dbReference type="Proteomes" id="UP000316714">
    <property type="component" value="Unassembled WGS sequence"/>
</dbReference>
<dbReference type="AlphaFoldDB" id="A0A5C5VB36"/>
<evidence type="ECO:0000313" key="1">
    <source>
        <dbReference type="EMBL" id="TWT35220.1"/>
    </source>
</evidence>
<accession>A0A5C5VB36</accession>
<proteinExistence type="predicted"/>
<comment type="caution">
    <text evidence="1">The sequence shown here is derived from an EMBL/GenBank/DDBJ whole genome shotgun (WGS) entry which is preliminary data.</text>
</comment>
<dbReference type="RefSeq" id="WP_146561223.1">
    <property type="nucleotide sequence ID" value="NZ_SIHJ01000001.1"/>
</dbReference>
<reference evidence="1 2" key="1">
    <citation type="submission" date="2019-02" db="EMBL/GenBank/DDBJ databases">
        <title>Deep-cultivation of Planctomycetes and their phenomic and genomic characterization uncovers novel biology.</title>
        <authorList>
            <person name="Wiegand S."/>
            <person name="Jogler M."/>
            <person name="Boedeker C."/>
            <person name="Pinto D."/>
            <person name="Vollmers J."/>
            <person name="Rivas-Marin E."/>
            <person name="Kohn T."/>
            <person name="Peeters S.H."/>
            <person name="Heuer A."/>
            <person name="Rast P."/>
            <person name="Oberbeckmann S."/>
            <person name="Bunk B."/>
            <person name="Jeske O."/>
            <person name="Meyerdierks A."/>
            <person name="Storesund J.E."/>
            <person name="Kallscheuer N."/>
            <person name="Luecker S."/>
            <person name="Lage O.M."/>
            <person name="Pohl T."/>
            <person name="Merkel B.J."/>
            <person name="Hornburger P."/>
            <person name="Mueller R.-W."/>
            <person name="Bruemmer F."/>
            <person name="Labrenz M."/>
            <person name="Spormann A.M."/>
            <person name="Op Den Camp H."/>
            <person name="Overmann J."/>
            <person name="Amann R."/>
            <person name="Jetten M.S.M."/>
            <person name="Mascher T."/>
            <person name="Medema M.H."/>
            <person name="Devos D.P."/>
            <person name="Kaster A.-K."/>
            <person name="Ovreas L."/>
            <person name="Rohde M."/>
            <person name="Galperin M.Y."/>
            <person name="Jogler C."/>
        </authorList>
    </citation>
    <scope>NUCLEOTIDE SEQUENCE [LARGE SCALE GENOMIC DNA]</scope>
    <source>
        <strain evidence="1 2">KOR34</strain>
    </source>
</reference>
<evidence type="ECO:0000313" key="2">
    <source>
        <dbReference type="Proteomes" id="UP000316714"/>
    </source>
</evidence>
<keyword evidence="2" id="KW-1185">Reference proteome</keyword>
<name>A0A5C5VB36_9BACT</name>